<evidence type="ECO:0000256" key="1">
    <source>
        <dbReference type="ARBA" id="ARBA00022723"/>
    </source>
</evidence>
<evidence type="ECO:0000256" key="4">
    <source>
        <dbReference type="SAM" id="SignalP"/>
    </source>
</evidence>
<evidence type="ECO:0000256" key="3">
    <source>
        <dbReference type="SAM" id="MobiDB-lite"/>
    </source>
</evidence>
<sequence length="1514" mass="161889">MTHTHWRCTAGACLLTIGAGLLSPIAMADIPIADDPLFTSSGQPPLMMMVMSRDEQLFIKAYTDYTDLDGDGLLDTTYQNRFEYAGYFDPRLCYAYIGERFKAAGAAADHQCSNAWSGNFLNWLTMSRLDMLRFVFYGGYRSTDDTNTVLERAHIPSDLHAWVKTYSGSDIARYTPFTSPMSFCNASFSDAGAPKLRVATGIWTEWASTALNQCNWREDANSEAQSDSPPRATTEFVVRVEVCAAGASASRESFCRPYGANGATFKPAGLLQEYGENGAMRFGLLTGSYAAPRSGGVIRRNIGKIAGNSDNRGCSTGDEIDKATGRFCNQRPNDEGIINTMNRLKLTTWDYSSRWTDCNTYSILNRQGYGTINLNNPGSVTRSQNCSAWGNPVSEMYAEALRYIAAAPRTEAFATGTDLAGLPRPTWQDPYRLPRDGGNAYCANCSILVLSTGLNSFDSDEIPDVPELGSAATATNTVGGHEQITGDYLVGRVGATPKGESIATHEDLCTSKPVAALGEVRGICPDIPSMEGSYLLSGHAHKAFTTDLRPRLTTPSGQPKPASHKNRVQTYAVSVAENLPTFRVPVGNGHVSLAPLCQANNTGAATAESSGWRSCYLGAVGVGPKVSRVQPGHTYGRPLEPDGTAGSFSLVWEDSQWGNDHDNDVVSLMTYCVGSRCTRKGTPGQTYYDICWRSTSPACGPNGMPVVGEDEVLVRIENLSAYAGNAMLTGFAVTGSGATDGVKRLALRPGGANGSVLTSTAAPPVTWAPPQVLKFRAASGGARTLENPLFYAAKFGSFRDADNDNLPDPGEWDIQVPGKPDAFFPVRDPARLKTELRKVFEAIISDARPAASLATSSPRFVPGSTLTYQVSYKPGEWSGDVQAFRLNPNGTLGNKVWSADEKMPDAASRHLVTAVPNGAGGRFVGAPFSAATYATEPLRSELMGDLPVDQFALDDVVAYLRGDASKEVPAGPFRRRTHRIGDILSSTPAVVSRRSLGYAVLPERVGGVATGASSYRAFVESKSTQPVLFVGANDGMMHGFSGHDGGGVELFGYVPAGITGQLHHLARPAYSHRYYADASPLVGDAFLGGQWMEVLLSSIGIGGRGVYALNVSGLGQTGQFGPGNVLWEFNSQVDPDMGRLQERPQIALLPDGRWAAIFGNGYNSENHRSVLFIRDLASGDPIAKLDTGQGSPTDPNGMSGVAAADTDGDRVADTLYAGDYHGNLWKFILDSNNGWHNPLGSSPLFKAVDKYGHRQSITGGMDVVANPIGGTVVLFGTGRYLNTDDANPGQHEPDGNPLVNSIYGIWDSGPAAQSIQPSAQSRWELLRQQRVTDYRNGYRVSTQEPVGYRTAANPQGRFGWFLDLEYIDNGVDRMAAERVLAAPAVILGTALFNTFRPQGDSCQPGGLNGLMELDALSGGASYAEIPAGGTNPPPPRTGGTDIGNGPPQGEPVPVVSIQPPPAVPELGCDPNDPACSFTPPTISTTRCLWTYPNTANKAIQAPIPCGRVSWRQVH</sequence>
<evidence type="ECO:0000256" key="2">
    <source>
        <dbReference type="ARBA" id="ARBA00022837"/>
    </source>
</evidence>
<dbReference type="InterPro" id="IPR008707">
    <property type="entry name" value="B-propeller_PilY1"/>
</dbReference>
<evidence type="ECO:0000259" key="5">
    <source>
        <dbReference type="Pfam" id="PF05567"/>
    </source>
</evidence>
<keyword evidence="1" id="KW-0479">Metal-binding</keyword>
<keyword evidence="7" id="KW-1185">Reference proteome</keyword>
<feature type="chain" id="PRO_5045111010" evidence="4">
    <location>
        <begin position="29"/>
        <end position="1514"/>
    </location>
</feature>
<keyword evidence="4" id="KW-0732">Signal</keyword>
<keyword evidence="2" id="KW-0106">Calcium</keyword>
<feature type="region of interest" description="Disordered" evidence="3">
    <location>
        <begin position="1424"/>
        <end position="1449"/>
    </location>
</feature>
<name>A0ABY6B8B3_9GAMM</name>
<gene>
    <name evidence="6" type="ORF">N4264_16360</name>
</gene>
<dbReference type="EMBL" id="CP104694">
    <property type="protein sequence ID" value="UXI66321.1"/>
    <property type="molecule type" value="Genomic_DNA"/>
</dbReference>
<accession>A0ABY6B8B3</accession>
<protein>
    <submittedName>
        <fullName evidence="6">PilC/PilY family type IV pilus protein</fullName>
    </submittedName>
</protein>
<dbReference type="RefSeq" id="WP_261693305.1">
    <property type="nucleotide sequence ID" value="NZ_CP104694.1"/>
</dbReference>
<proteinExistence type="predicted"/>
<feature type="signal peptide" evidence="4">
    <location>
        <begin position="1"/>
        <end position="28"/>
    </location>
</feature>
<feature type="domain" description="PilY1 beta-propeller" evidence="5">
    <location>
        <begin position="980"/>
        <end position="1316"/>
    </location>
</feature>
<reference evidence="6" key="1">
    <citation type="submission" date="2022-09" db="EMBL/GenBank/DDBJ databases">
        <title>Tahibacter sp. nov., isolated from a fresh water.</title>
        <authorList>
            <person name="Baek J.H."/>
            <person name="Lee J.K."/>
            <person name="Kim J.M."/>
            <person name="Jeon C.O."/>
        </authorList>
    </citation>
    <scope>NUCLEOTIDE SEQUENCE</scope>
    <source>
        <strain evidence="6">W38</strain>
    </source>
</reference>
<evidence type="ECO:0000313" key="6">
    <source>
        <dbReference type="EMBL" id="UXI66321.1"/>
    </source>
</evidence>
<dbReference type="Proteomes" id="UP001064632">
    <property type="component" value="Chromosome"/>
</dbReference>
<dbReference type="Pfam" id="PF05567">
    <property type="entry name" value="T4P_PilY1"/>
    <property type="match status" value="1"/>
</dbReference>
<evidence type="ECO:0000313" key="7">
    <source>
        <dbReference type="Proteomes" id="UP001064632"/>
    </source>
</evidence>
<organism evidence="6 7">
    <name type="scientific">Tahibacter amnicola</name>
    <dbReference type="NCBI Taxonomy" id="2976241"/>
    <lineage>
        <taxon>Bacteria</taxon>
        <taxon>Pseudomonadati</taxon>
        <taxon>Pseudomonadota</taxon>
        <taxon>Gammaproteobacteria</taxon>
        <taxon>Lysobacterales</taxon>
        <taxon>Rhodanobacteraceae</taxon>
        <taxon>Tahibacter</taxon>
    </lineage>
</organism>